<dbReference type="PANTHER" id="PTHR33835">
    <property type="entry name" value="YALI0C07656P"/>
    <property type="match status" value="1"/>
</dbReference>
<dbReference type="EMBL" id="NHRY01000146">
    <property type="protein sequence ID" value="PPQ33429.1"/>
    <property type="molecule type" value="Genomic_DNA"/>
</dbReference>
<organism evidence="1 2">
    <name type="scientific">Rhodopila globiformis</name>
    <name type="common">Rhodopseudomonas globiformis</name>
    <dbReference type="NCBI Taxonomy" id="1071"/>
    <lineage>
        <taxon>Bacteria</taxon>
        <taxon>Pseudomonadati</taxon>
        <taxon>Pseudomonadota</taxon>
        <taxon>Alphaproteobacteria</taxon>
        <taxon>Acetobacterales</taxon>
        <taxon>Acetobacteraceae</taxon>
        <taxon>Rhodopila</taxon>
    </lineage>
</organism>
<dbReference type="SUPFAM" id="SSF56281">
    <property type="entry name" value="Metallo-hydrolase/oxidoreductase"/>
    <property type="match status" value="1"/>
</dbReference>
<evidence type="ECO:0000313" key="1">
    <source>
        <dbReference type="EMBL" id="PPQ33429.1"/>
    </source>
</evidence>
<evidence type="ECO:0008006" key="3">
    <source>
        <dbReference type="Google" id="ProtNLM"/>
    </source>
</evidence>
<name>A0A2S6NFT0_RHOGL</name>
<reference evidence="1 2" key="1">
    <citation type="journal article" date="2018" name="Arch. Microbiol.">
        <title>New insights into the metabolic potential of the phototrophic purple bacterium Rhodopila globiformis DSM 161(T) from its draft genome sequence and evidence for a vanadium-dependent nitrogenase.</title>
        <authorList>
            <person name="Imhoff J.F."/>
            <person name="Rahn T."/>
            <person name="Kunzel S."/>
            <person name="Neulinger S.C."/>
        </authorList>
    </citation>
    <scope>NUCLEOTIDE SEQUENCE [LARGE SCALE GENOMIC DNA]</scope>
    <source>
        <strain evidence="1 2">DSM 161</strain>
    </source>
</reference>
<dbReference type="Proteomes" id="UP000239724">
    <property type="component" value="Unassembled WGS sequence"/>
</dbReference>
<accession>A0A2S6NFT0</accession>
<gene>
    <name evidence="1" type="ORF">CCS01_14375</name>
</gene>
<protein>
    <recommendedName>
        <fullName evidence="3">DUF4336 domain-containing protein</fullName>
    </recommendedName>
</protein>
<dbReference type="InterPro" id="IPR036866">
    <property type="entry name" value="RibonucZ/Hydroxyglut_hydro"/>
</dbReference>
<evidence type="ECO:0000313" key="2">
    <source>
        <dbReference type="Proteomes" id="UP000239724"/>
    </source>
</evidence>
<keyword evidence="2" id="KW-1185">Reference proteome</keyword>
<dbReference type="PANTHER" id="PTHR33835:SF1">
    <property type="entry name" value="METALLO-BETA-LACTAMASE DOMAIN-CONTAINING PROTEIN"/>
    <property type="match status" value="1"/>
</dbReference>
<comment type="caution">
    <text evidence="1">The sequence shown here is derived from an EMBL/GenBank/DDBJ whole genome shotgun (WGS) entry which is preliminary data.</text>
</comment>
<dbReference type="Pfam" id="PF14234">
    <property type="entry name" value="DUF4336"/>
    <property type="match status" value="1"/>
</dbReference>
<sequence>MARPVADDVFIVESLAPGALGRVLPARMTVIRLANGDLLLHSPTRYSDALKRQLEGLGRIAHLVAPNSAHWTHMADWQRACPTATTWGVPGLRQRRPVRRSGLHLDFDLGEAAPPDWGDTVDLVMVPGGMGFREAALFHRPSGTLVLTDLVLNLEPAKVPPLMRLIARLFGSTAPGGMPPPYVRAIFKLRRPAATQAAVRLLKLRPERVIFAHGRWFESNGAAELRRSLRWLLDGAGYRGAPSSRAKVDA</sequence>
<dbReference type="OrthoDB" id="450111at2"/>
<dbReference type="InterPro" id="IPR025638">
    <property type="entry name" value="DUF4336"/>
</dbReference>
<dbReference type="AlphaFoldDB" id="A0A2S6NFT0"/>
<proteinExistence type="predicted"/>